<name>A0ACB6FV67_9PLEO</name>
<dbReference type="EMBL" id="PDWZ02000002">
    <property type="protein sequence ID" value="KAB2108294.1"/>
    <property type="molecule type" value="Genomic_DNA"/>
</dbReference>
<evidence type="ECO:0000313" key="1">
    <source>
        <dbReference type="EMBL" id="KAB2108294.1"/>
    </source>
</evidence>
<comment type="caution">
    <text evidence="1">The sequence shown here is derived from an EMBL/GenBank/DDBJ whole genome shotgun (WGS) entry which is preliminary data.</text>
</comment>
<accession>A0ACB6FV67</accession>
<organism evidence="1 2">
    <name type="scientific">Alternaria gaisen</name>
    <dbReference type="NCBI Taxonomy" id="167740"/>
    <lineage>
        <taxon>Eukaryota</taxon>
        <taxon>Fungi</taxon>
        <taxon>Dikarya</taxon>
        <taxon>Ascomycota</taxon>
        <taxon>Pezizomycotina</taxon>
        <taxon>Dothideomycetes</taxon>
        <taxon>Pleosporomycetidae</taxon>
        <taxon>Pleosporales</taxon>
        <taxon>Pleosporineae</taxon>
        <taxon>Pleosporaceae</taxon>
        <taxon>Alternaria</taxon>
        <taxon>Alternaria sect. Alternaria</taxon>
    </lineage>
</organism>
<dbReference type="Proteomes" id="UP000293547">
    <property type="component" value="Unassembled WGS sequence"/>
</dbReference>
<gene>
    <name evidence="1" type="ORF">AG0111_0g3270</name>
</gene>
<proteinExistence type="predicted"/>
<keyword evidence="2" id="KW-1185">Reference proteome</keyword>
<protein>
    <submittedName>
        <fullName evidence="1">Uncharacterized protein</fullName>
    </submittedName>
</protein>
<evidence type="ECO:0000313" key="2">
    <source>
        <dbReference type="Proteomes" id="UP000293547"/>
    </source>
</evidence>
<sequence>MGNDVFRQNVEAATPPERRRGNLVHHVECTVHHFGSDDCRQRITADKTVAQELAAPSPESNVPAISITPPLVARHSMAR</sequence>
<reference evidence="1 2" key="1">
    <citation type="journal article" date="2019" name="bioRxiv">
        <title>Genomics, evolutionary history and diagnostics of the Alternaria alternata species group including apple and Asian pear pathotypes.</title>
        <authorList>
            <person name="Armitage A.D."/>
            <person name="Cockerton H.M."/>
            <person name="Sreenivasaprasad S."/>
            <person name="Woodhall J.W."/>
            <person name="Lane C.R."/>
            <person name="Harrison R.J."/>
            <person name="Clarkson J.P."/>
        </authorList>
    </citation>
    <scope>NUCLEOTIDE SEQUENCE [LARGE SCALE GENOMIC DNA]</scope>
    <source>
        <strain evidence="1 2">FERA 650</strain>
    </source>
</reference>